<proteinExistence type="predicted"/>
<feature type="region of interest" description="Disordered" evidence="1">
    <location>
        <begin position="49"/>
        <end position="165"/>
    </location>
</feature>
<evidence type="ECO:0000256" key="1">
    <source>
        <dbReference type="SAM" id="MobiDB-lite"/>
    </source>
</evidence>
<dbReference type="InterPro" id="IPR045341">
    <property type="entry name" value="DUF6532"/>
</dbReference>
<gene>
    <name evidence="3" type="ORF">HD556DRAFT_1444006</name>
</gene>
<organism evidence="3 4">
    <name type="scientific">Suillus plorans</name>
    <dbReference type="NCBI Taxonomy" id="116603"/>
    <lineage>
        <taxon>Eukaryota</taxon>
        <taxon>Fungi</taxon>
        <taxon>Dikarya</taxon>
        <taxon>Basidiomycota</taxon>
        <taxon>Agaricomycotina</taxon>
        <taxon>Agaricomycetes</taxon>
        <taxon>Agaricomycetidae</taxon>
        <taxon>Boletales</taxon>
        <taxon>Suillineae</taxon>
        <taxon>Suillaceae</taxon>
        <taxon>Suillus</taxon>
    </lineage>
</organism>
<dbReference type="Pfam" id="PF20149">
    <property type="entry name" value="DUF6532"/>
    <property type="match status" value="1"/>
</dbReference>
<feature type="region of interest" description="Disordered" evidence="1">
    <location>
        <begin position="1"/>
        <end position="20"/>
    </location>
</feature>
<dbReference type="EMBL" id="JABBWE010000033">
    <property type="protein sequence ID" value="KAG1792927.1"/>
    <property type="molecule type" value="Genomic_DNA"/>
</dbReference>
<feature type="region of interest" description="Disordered" evidence="1">
    <location>
        <begin position="384"/>
        <end position="425"/>
    </location>
</feature>
<feature type="compositionally biased region" description="Low complexity" evidence="1">
    <location>
        <begin position="231"/>
        <end position="240"/>
    </location>
</feature>
<dbReference type="OrthoDB" id="2692682at2759"/>
<reference evidence="3" key="1">
    <citation type="journal article" date="2020" name="New Phytol.">
        <title>Comparative genomics reveals dynamic genome evolution in host specialist ectomycorrhizal fungi.</title>
        <authorList>
            <person name="Lofgren L.A."/>
            <person name="Nguyen N.H."/>
            <person name="Vilgalys R."/>
            <person name="Ruytinx J."/>
            <person name="Liao H.L."/>
            <person name="Branco S."/>
            <person name="Kuo A."/>
            <person name="LaButti K."/>
            <person name="Lipzen A."/>
            <person name="Andreopoulos W."/>
            <person name="Pangilinan J."/>
            <person name="Riley R."/>
            <person name="Hundley H."/>
            <person name="Na H."/>
            <person name="Barry K."/>
            <person name="Grigoriev I.V."/>
            <person name="Stajich J.E."/>
            <person name="Kennedy P.G."/>
        </authorList>
    </citation>
    <scope>NUCLEOTIDE SEQUENCE</scope>
    <source>
        <strain evidence="3">S12</strain>
    </source>
</reference>
<feature type="compositionally biased region" description="Polar residues" evidence="1">
    <location>
        <begin position="84"/>
        <end position="101"/>
    </location>
</feature>
<sequence>MPPRSRATSSPKRVKAKCKVAESDITAVTGQGKKVRAADKAGLVSLQLTSDINAPIRRSGRPGAGTGGRNAQLEKVGAVLEAPTRTNLPKGSTTLTPNISANPLAPEPRRKGRGHPPKPPPPYSIADSTGSAVASSRRKGKKAKTSSAPYSQVEPGVTHEPSHASLQPSLSLREMGGHFGFQIPQGNPPIVPPGTEPDLQAINNPYMTMTKKDAENHARSAAQSLTGGHQSSSSGPSNLLRSVSALPVATLGLPSRPLSSARVLLTFSEEHLDPSLRTVSYEHRTNISLQHPNSEDSNTSSSDESSASGEDSDDPANIDNAGEREFGWAEVGGRHSAHPGFSREPEPSPVHATSILAPDFEFQYSRDDDDMNAKQALAFNSPLSNEGAPEGAQCAPEVSELGSQVRHQSVDVSQGIQESDGSQPEDVADDVLELLCHVARKKDLTNDEDPDDKQQPAKGRHGPKPTQLSFYPAHWKNFLEDAKGVCRAQHALENPFPALVKDSPGSIAEALLAVLVQWDEAGKQFEPGYWPGHKPDMAKLISVLSLAFSRYFLILPGIQLYEDLSTWRSELKKNVVVIASTIPGLMPPSNIPPQERASWVEGAAAGLKAGSKFLCDGVDEQALQGKTRNFANPVLRDTIITFMYTGPYRIVRRHPDIFSKQLPLSCLALVCAAFVCVLDGLIKNGSGQSFPKFTAKEYGLTYKYALKSLEHIMRDPYHGPKLVEQLQSWAEAGWQGYTLVQ</sequence>
<accession>A0A9P7ANC6</accession>
<feature type="region of interest" description="Disordered" evidence="1">
    <location>
        <begin position="212"/>
        <end position="240"/>
    </location>
</feature>
<name>A0A9P7ANC6_9AGAM</name>
<dbReference type="GeneID" id="64600477"/>
<feature type="compositionally biased region" description="Polar residues" evidence="1">
    <location>
        <begin position="1"/>
        <end position="11"/>
    </location>
</feature>
<feature type="domain" description="DUF6532" evidence="2">
    <location>
        <begin position="482"/>
        <end position="712"/>
    </location>
</feature>
<evidence type="ECO:0000313" key="4">
    <source>
        <dbReference type="Proteomes" id="UP000719766"/>
    </source>
</evidence>
<evidence type="ECO:0000259" key="2">
    <source>
        <dbReference type="Pfam" id="PF20149"/>
    </source>
</evidence>
<dbReference type="AlphaFoldDB" id="A0A9P7ANC6"/>
<feature type="compositionally biased region" description="Polar residues" evidence="1">
    <location>
        <begin position="221"/>
        <end position="230"/>
    </location>
</feature>
<protein>
    <recommendedName>
        <fullName evidence="2">DUF6532 domain-containing protein</fullName>
    </recommendedName>
</protein>
<keyword evidence="4" id="KW-1185">Reference proteome</keyword>
<dbReference type="Proteomes" id="UP000719766">
    <property type="component" value="Unassembled WGS sequence"/>
</dbReference>
<feature type="compositionally biased region" description="Low complexity" evidence="1">
    <location>
        <begin position="295"/>
        <end position="309"/>
    </location>
</feature>
<dbReference type="RefSeq" id="XP_041159464.1">
    <property type="nucleotide sequence ID" value="XM_041306713.1"/>
</dbReference>
<feature type="region of interest" description="Disordered" evidence="1">
    <location>
        <begin position="288"/>
        <end position="355"/>
    </location>
</feature>
<evidence type="ECO:0000313" key="3">
    <source>
        <dbReference type="EMBL" id="KAG1792927.1"/>
    </source>
</evidence>
<feature type="compositionally biased region" description="Polar residues" evidence="1">
    <location>
        <begin position="401"/>
        <end position="422"/>
    </location>
</feature>
<comment type="caution">
    <text evidence="3">The sequence shown here is derived from an EMBL/GenBank/DDBJ whole genome shotgun (WGS) entry which is preliminary data.</text>
</comment>
<feature type="region of interest" description="Disordered" evidence="1">
    <location>
        <begin position="442"/>
        <end position="467"/>
    </location>
</feature>